<dbReference type="SUPFAM" id="SSF69765">
    <property type="entry name" value="IpsF-like"/>
    <property type="match status" value="1"/>
</dbReference>
<evidence type="ECO:0000256" key="7">
    <source>
        <dbReference type="HAMAP-Rule" id="MF_00107"/>
    </source>
</evidence>
<feature type="binding site" evidence="7">
    <location>
        <begin position="37"/>
        <end position="38"/>
    </location>
    <ligand>
        <name>4-CDP-2-C-methyl-D-erythritol 2-phosphate</name>
        <dbReference type="ChEBI" id="CHEBI:57919"/>
    </ligand>
</feature>
<evidence type="ECO:0000256" key="4">
    <source>
        <dbReference type="ARBA" id="ARBA00022723"/>
    </source>
</evidence>
<evidence type="ECO:0000313" key="10">
    <source>
        <dbReference type="EMBL" id="HGI30229.1"/>
    </source>
</evidence>
<feature type="binding site" evidence="7">
    <location>
        <begin position="135"/>
        <end position="138"/>
    </location>
    <ligand>
        <name>4-CDP-2-C-methyl-D-erythritol 2-phosphate</name>
        <dbReference type="ChEBI" id="CHEBI:57919"/>
    </ligand>
</feature>
<feature type="binding site" evidence="7">
    <location>
        <position position="145"/>
    </location>
    <ligand>
        <name>4-CDP-2-C-methyl-D-erythritol 2-phosphate</name>
        <dbReference type="ChEBI" id="CHEBI:57919"/>
    </ligand>
</feature>
<feature type="site" description="Transition state stabilizer" evidence="7">
    <location>
        <position position="37"/>
    </location>
</feature>
<accession>A0A7V3YFN2</accession>
<protein>
    <recommendedName>
        <fullName evidence="3 7">2-C-methyl-D-erythritol 2,4-cyclodiphosphate synthase</fullName>
        <shortName evidence="7">MECDP-synthase</shortName>
        <shortName evidence="7">MECPP-synthase</shortName>
        <shortName evidence="7">MECPS</shortName>
        <ecNumber evidence="3 7">4.6.1.12</ecNumber>
    </recommendedName>
</protein>
<dbReference type="Pfam" id="PF02542">
    <property type="entry name" value="YgbB"/>
    <property type="match status" value="1"/>
</dbReference>
<name>A0A7V3YFN2_9BACT</name>
<keyword evidence="6 7" id="KW-0456">Lyase</keyword>
<dbReference type="Gene3D" id="3.30.1330.50">
    <property type="entry name" value="2-C-methyl-D-erythritol 2,4-cyclodiphosphate synthase"/>
    <property type="match status" value="1"/>
</dbReference>
<evidence type="ECO:0000256" key="3">
    <source>
        <dbReference type="ARBA" id="ARBA00012579"/>
    </source>
</evidence>
<feature type="binding site" evidence="7">
    <location>
        <position position="11"/>
    </location>
    <ligand>
        <name>a divalent metal cation</name>
        <dbReference type="ChEBI" id="CHEBI:60240"/>
    </ligand>
</feature>
<comment type="catalytic activity">
    <reaction evidence="1 7 8">
        <text>4-CDP-2-C-methyl-D-erythritol 2-phosphate = 2-C-methyl-D-erythritol 2,4-cyclic diphosphate + CMP</text>
        <dbReference type="Rhea" id="RHEA:23864"/>
        <dbReference type="ChEBI" id="CHEBI:57919"/>
        <dbReference type="ChEBI" id="CHEBI:58483"/>
        <dbReference type="ChEBI" id="CHEBI:60377"/>
        <dbReference type="EC" id="4.6.1.12"/>
    </reaction>
</comment>
<comment type="function">
    <text evidence="7">Involved in the biosynthesis of isopentenyl diphosphate (IPP) and dimethylallyl diphosphate (DMAPP), two major building blocks of isoprenoid compounds. Catalyzes the conversion of 4-diphosphocytidyl-2-C-methyl-D-erythritol 2-phosphate (CDP-ME2P) to 2-C-methyl-D-erythritol 2,4-cyclodiphosphate (ME-CPP) with a corresponding release of cytidine 5-monophosphate (CMP).</text>
</comment>
<keyword evidence="5 7" id="KW-0414">Isoprene biosynthesis</keyword>
<feature type="binding site" evidence="7">
    <location>
        <begin position="11"/>
        <end position="13"/>
    </location>
    <ligand>
        <name>4-CDP-2-C-methyl-D-erythritol 2-phosphate</name>
        <dbReference type="ChEBI" id="CHEBI:57919"/>
    </ligand>
</feature>
<dbReference type="UniPathway" id="UPA00056">
    <property type="reaction ID" value="UER00095"/>
</dbReference>
<feature type="binding site" evidence="7">
    <location>
        <position position="45"/>
    </location>
    <ligand>
        <name>a divalent metal cation</name>
        <dbReference type="ChEBI" id="CHEBI:60240"/>
    </ligand>
</feature>
<comment type="caution">
    <text evidence="7">Lacks conserved residue(s) required for the propagation of feature annotation.</text>
</comment>
<sequence>MVPYRVGLGYDIHPLVEGRRLVLGGVLIPFERGLLGHSDGDVVCHALMDSLLGACGLGDIGEFFPPQDPKWLNAESMRLLEDVVARVREKGWDIGNVDIMLVAEKPRIAPFVARIRENLARVLGVPQERIGFKVTTNEGLGSIGRGEGMCCFAVSLLVQGKP</sequence>
<dbReference type="HAMAP" id="MF_00107">
    <property type="entry name" value="IspF"/>
    <property type="match status" value="1"/>
</dbReference>
<evidence type="ECO:0000256" key="6">
    <source>
        <dbReference type="ARBA" id="ARBA00023239"/>
    </source>
</evidence>
<keyword evidence="4 7" id="KW-0479">Metal-binding</keyword>
<dbReference type="GO" id="GO:0016114">
    <property type="term" value="P:terpenoid biosynthetic process"/>
    <property type="evidence" value="ECO:0007669"/>
    <property type="project" value="InterPro"/>
</dbReference>
<comment type="cofactor">
    <cofactor evidence="7">
        <name>a divalent metal cation</name>
        <dbReference type="ChEBI" id="CHEBI:60240"/>
    </cofactor>
    <text evidence="7">Binds 1 divalent metal cation per subunit.</text>
</comment>
<comment type="similarity">
    <text evidence="7 8">Belongs to the IspF family.</text>
</comment>
<comment type="pathway">
    <text evidence="2 7">Isoprenoid biosynthesis; isopentenyl diphosphate biosynthesis via DXP pathway; isopentenyl diphosphate from 1-deoxy-D-xylulose 5-phosphate: step 4/6.</text>
</comment>
<dbReference type="GO" id="GO:0008685">
    <property type="term" value="F:2-C-methyl-D-erythritol 2,4-cyclodiphosphate synthase activity"/>
    <property type="evidence" value="ECO:0007669"/>
    <property type="project" value="UniProtKB-UniRule"/>
</dbReference>
<dbReference type="CDD" id="cd00554">
    <property type="entry name" value="MECDP_synthase"/>
    <property type="match status" value="1"/>
</dbReference>
<dbReference type="InterPro" id="IPR036571">
    <property type="entry name" value="MECDP_synthase_sf"/>
</dbReference>
<feature type="site" description="Transition state stabilizer" evidence="7">
    <location>
        <position position="136"/>
    </location>
</feature>
<organism evidence="10">
    <name type="scientific">Candidatus Caldatribacterium californiense</name>
    <dbReference type="NCBI Taxonomy" id="1454726"/>
    <lineage>
        <taxon>Bacteria</taxon>
        <taxon>Pseudomonadati</taxon>
        <taxon>Atribacterota</taxon>
        <taxon>Atribacteria</taxon>
        <taxon>Atribacterales</taxon>
        <taxon>Candidatus Caldatribacteriaceae</taxon>
        <taxon>Candidatus Caldatribacterium</taxon>
    </lineage>
</organism>
<evidence type="ECO:0000256" key="8">
    <source>
        <dbReference type="RuleBase" id="RU004395"/>
    </source>
</evidence>
<feature type="binding site" evidence="7">
    <location>
        <begin position="59"/>
        <end position="61"/>
    </location>
    <ligand>
        <name>4-CDP-2-C-methyl-D-erythritol 2-phosphate</name>
        <dbReference type="ChEBI" id="CHEBI:57919"/>
    </ligand>
</feature>
<dbReference type="FunFam" id="3.30.1330.50:FF:000003">
    <property type="entry name" value="2-C-methyl-D-erythritol 2,4-cyclodiphosphate synthase"/>
    <property type="match status" value="1"/>
</dbReference>
<dbReference type="EMBL" id="DTFV01000042">
    <property type="protein sequence ID" value="HGI30229.1"/>
    <property type="molecule type" value="Genomic_DNA"/>
</dbReference>
<dbReference type="NCBIfam" id="TIGR00151">
    <property type="entry name" value="ispF"/>
    <property type="match status" value="1"/>
</dbReference>
<feature type="binding site" evidence="7">
    <location>
        <position position="13"/>
    </location>
    <ligand>
        <name>a divalent metal cation</name>
        <dbReference type="ChEBI" id="CHEBI:60240"/>
    </ligand>
</feature>
<dbReference type="AlphaFoldDB" id="A0A7V3YFN2"/>
<dbReference type="GO" id="GO:0019288">
    <property type="term" value="P:isopentenyl diphosphate biosynthetic process, methylerythritol 4-phosphate pathway"/>
    <property type="evidence" value="ECO:0007669"/>
    <property type="project" value="UniProtKB-UniRule"/>
</dbReference>
<dbReference type="InterPro" id="IPR020555">
    <property type="entry name" value="MECDP_synthase_CS"/>
</dbReference>
<dbReference type="EC" id="4.6.1.12" evidence="3 7"/>
<feature type="domain" description="2-C-methyl-D-erythritol 2,4-cyclodiphosphate synthase" evidence="9">
    <location>
        <begin position="5"/>
        <end position="157"/>
    </location>
</feature>
<evidence type="ECO:0000256" key="2">
    <source>
        <dbReference type="ARBA" id="ARBA00004709"/>
    </source>
</evidence>
<evidence type="ECO:0000256" key="1">
    <source>
        <dbReference type="ARBA" id="ARBA00000200"/>
    </source>
</evidence>
<comment type="caution">
    <text evidence="10">The sequence shown here is derived from an EMBL/GenBank/DDBJ whole genome shotgun (WGS) entry which is preliminary data.</text>
</comment>
<gene>
    <name evidence="7" type="primary">ispF</name>
    <name evidence="10" type="ORF">ENV30_02785</name>
</gene>
<comment type="subunit">
    <text evidence="7">Homotrimer.</text>
</comment>
<dbReference type="PANTHER" id="PTHR43181">
    <property type="entry name" value="2-C-METHYL-D-ERYTHRITOL 2,4-CYCLODIPHOSPHATE SYNTHASE, CHLOROPLASTIC"/>
    <property type="match status" value="1"/>
</dbReference>
<evidence type="ECO:0000259" key="9">
    <source>
        <dbReference type="Pfam" id="PF02542"/>
    </source>
</evidence>
<evidence type="ECO:0000256" key="5">
    <source>
        <dbReference type="ARBA" id="ARBA00023229"/>
    </source>
</evidence>
<dbReference type="PROSITE" id="PS01350">
    <property type="entry name" value="ISPF"/>
    <property type="match status" value="1"/>
</dbReference>
<dbReference type="GO" id="GO:0046872">
    <property type="term" value="F:metal ion binding"/>
    <property type="evidence" value="ECO:0007669"/>
    <property type="project" value="UniProtKB-KW"/>
</dbReference>
<dbReference type="InterPro" id="IPR003526">
    <property type="entry name" value="MECDP_synthase"/>
</dbReference>
<reference evidence="10" key="1">
    <citation type="journal article" date="2020" name="mSystems">
        <title>Genome- and Community-Level Interaction Insights into Carbon Utilization and Element Cycling Functions of Hydrothermarchaeota in Hydrothermal Sediment.</title>
        <authorList>
            <person name="Zhou Z."/>
            <person name="Liu Y."/>
            <person name="Xu W."/>
            <person name="Pan J."/>
            <person name="Luo Z.H."/>
            <person name="Li M."/>
        </authorList>
    </citation>
    <scope>NUCLEOTIDE SEQUENCE [LARGE SCALE GENOMIC DNA]</scope>
    <source>
        <strain evidence="10">SpSt-747</strain>
    </source>
</reference>
<proteinExistence type="inferred from homology"/>
<dbReference type="PANTHER" id="PTHR43181:SF1">
    <property type="entry name" value="2-C-METHYL-D-ERYTHRITOL 2,4-CYCLODIPHOSPHATE SYNTHASE, CHLOROPLASTIC"/>
    <property type="match status" value="1"/>
</dbReference>